<proteinExistence type="predicted"/>
<organism evidence="2 3">
    <name type="scientific">Acropora cervicornis</name>
    <name type="common">Staghorn coral</name>
    <dbReference type="NCBI Taxonomy" id="6130"/>
    <lineage>
        <taxon>Eukaryota</taxon>
        <taxon>Metazoa</taxon>
        <taxon>Cnidaria</taxon>
        <taxon>Anthozoa</taxon>
        <taxon>Hexacorallia</taxon>
        <taxon>Scleractinia</taxon>
        <taxon>Astrocoeniina</taxon>
        <taxon>Acroporidae</taxon>
        <taxon>Acropora</taxon>
    </lineage>
</organism>
<evidence type="ECO:0000313" key="3">
    <source>
        <dbReference type="Proteomes" id="UP001249851"/>
    </source>
</evidence>
<evidence type="ECO:0000256" key="1">
    <source>
        <dbReference type="SAM" id="MobiDB-lite"/>
    </source>
</evidence>
<evidence type="ECO:0000313" key="2">
    <source>
        <dbReference type="EMBL" id="KAK2555166.1"/>
    </source>
</evidence>
<dbReference type="AlphaFoldDB" id="A0AAD9UZ24"/>
<gene>
    <name evidence="2" type="ORF">P5673_023141</name>
</gene>
<accession>A0AAD9UZ24</accession>
<keyword evidence="3" id="KW-1185">Reference proteome</keyword>
<dbReference type="Proteomes" id="UP001249851">
    <property type="component" value="Unassembled WGS sequence"/>
</dbReference>
<reference evidence="2" key="2">
    <citation type="journal article" date="2023" name="Science">
        <title>Genomic signatures of disease resistance in endangered staghorn corals.</title>
        <authorList>
            <person name="Vollmer S.V."/>
            <person name="Selwyn J.D."/>
            <person name="Despard B.A."/>
            <person name="Roesel C.L."/>
        </authorList>
    </citation>
    <scope>NUCLEOTIDE SEQUENCE</scope>
    <source>
        <strain evidence="2">K2</strain>
    </source>
</reference>
<feature type="compositionally biased region" description="Basic and acidic residues" evidence="1">
    <location>
        <begin position="38"/>
        <end position="50"/>
    </location>
</feature>
<sequence>MAAAARRKITNAVNAYGVAMQTTTEVHEKWHNLHSQAKKEYSELAKEQKKTGGGPAPKMPSTLTAKVIDLFKETPSFTSLEGFESTGPEANLPSETAQQGPTTVEVNNNLFDQLQEAVQKEPKAQEVKVVHVQKAENQSKKNRRKITQDDILEEQYKAPIAKQENLKLKKRNLN</sequence>
<comment type="caution">
    <text evidence="2">The sequence shown here is derived from an EMBL/GenBank/DDBJ whole genome shotgun (WGS) entry which is preliminary data.</text>
</comment>
<protein>
    <submittedName>
        <fullName evidence="2">Uncharacterized protein</fullName>
    </submittedName>
</protein>
<feature type="region of interest" description="Disordered" evidence="1">
    <location>
        <begin position="38"/>
        <end position="61"/>
    </location>
</feature>
<dbReference type="EMBL" id="JARQWQ010000064">
    <property type="protein sequence ID" value="KAK2555166.1"/>
    <property type="molecule type" value="Genomic_DNA"/>
</dbReference>
<name>A0AAD9UZ24_ACRCE</name>
<feature type="region of interest" description="Disordered" evidence="1">
    <location>
        <begin position="78"/>
        <end position="101"/>
    </location>
</feature>
<reference evidence="2" key="1">
    <citation type="journal article" date="2023" name="G3 (Bethesda)">
        <title>Whole genome assembly and annotation of the endangered Caribbean coral Acropora cervicornis.</title>
        <authorList>
            <person name="Selwyn J.D."/>
            <person name="Vollmer S.V."/>
        </authorList>
    </citation>
    <scope>NUCLEOTIDE SEQUENCE</scope>
    <source>
        <strain evidence="2">K2</strain>
    </source>
</reference>